<dbReference type="InterPro" id="IPR013785">
    <property type="entry name" value="Aldolase_TIM"/>
</dbReference>
<feature type="binding site" evidence="9">
    <location>
        <position position="74"/>
    </location>
    <ligand>
        <name>4-amino-2-methyl-5-(diphosphooxymethyl)pyrimidine</name>
        <dbReference type="ChEBI" id="CHEBI:57841"/>
    </ligand>
</feature>
<feature type="domain" description="Thiamine phosphate synthase/TenI" evidence="12">
    <location>
        <begin position="13"/>
        <end position="192"/>
    </location>
</feature>
<evidence type="ECO:0000313" key="13">
    <source>
        <dbReference type="EMBL" id="ABI66877.1"/>
    </source>
</evidence>
<evidence type="ECO:0000256" key="10">
    <source>
        <dbReference type="RuleBase" id="RU003826"/>
    </source>
</evidence>
<gene>
    <name evidence="9" type="primary">thiE</name>
    <name evidence="13" type="ordered locus">Mmar10_2591</name>
</gene>
<dbReference type="GO" id="GO:0009229">
    <property type="term" value="P:thiamine diphosphate biosynthetic process"/>
    <property type="evidence" value="ECO:0007669"/>
    <property type="project" value="UniProtKB-UniRule"/>
</dbReference>
<evidence type="ECO:0000256" key="6">
    <source>
        <dbReference type="ARBA" id="ARBA00047334"/>
    </source>
</evidence>
<evidence type="ECO:0000259" key="12">
    <source>
        <dbReference type="Pfam" id="PF02581"/>
    </source>
</evidence>
<dbReference type="GO" id="GO:0004789">
    <property type="term" value="F:thiamine-phosphate diphosphorylase activity"/>
    <property type="evidence" value="ECO:0007669"/>
    <property type="project" value="UniProtKB-UniRule"/>
</dbReference>
<dbReference type="STRING" id="394221.Mmar10_2591"/>
<evidence type="ECO:0000256" key="7">
    <source>
        <dbReference type="ARBA" id="ARBA00047851"/>
    </source>
</evidence>
<dbReference type="GO" id="GO:0000287">
    <property type="term" value="F:magnesium ion binding"/>
    <property type="evidence" value="ECO:0007669"/>
    <property type="project" value="UniProtKB-UniRule"/>
</dbReference>
<dbReference type="NCBIfam" id="TIGR00693">
    <property type="entry name" value="thiE"/>
    <property type="match status" value="1"/>
</dbReference>
<dbReference type="PANTHER" id="PTHR20857">
    <property type="entry name" value="THIAMINE-PHOSPHATE PYROPHOSPHORYLASE"/>
    <property type="match status" value="1"/>
</dbReference>
<comment type="catalytic activity">
    <reaction evidence="7 9 10">
        <text>2-(2-carboxy-4-methylthiazol-5-yl)ethyl phosphate + 4-amino-2-methyl-5-(diphosphooxymethyl)pyrimidine + 2 H(+) = thiamine phosphate + CO2 + diphosphate</text>
        <dbReference type="Rhea" id="RHEA:47848"/>
        <dbReference type="ChEBI" id="CHEBI:15378"/>
        <dbReference type="ChEBI" id="CHEBI:16526"/>
        <dbReference type="ChEBI" id="CHEBI:33019"/>
        <dbReference type="ChEBI" id="CHEBI:37575"/>
        <dbReference type="ChEBI" id="CHEBI:57841"/>
        <dbReference type="ChEBI" id="CHEBI:62890"/>
        <dbReference type="EC" id="2.5.1.3"/>
    </reaction>
</comment>
<keyword evidence="2 9" id="KW-0808">Transferase</keyword>
<keyword evidence="14" id="KW-1185">Reference proteome</keyword>
<feature type="binding site" evidence="9">
    <location>
        <position position="113"/>
    </location>
    <ligand>
        <name>4-amino-2-methyl-5-(diphosphooxymethyl)pyrimidine</name>
        <dbReference type="ChEBI" id="CHEBI:57841"/>
    </ligand>
</feature>
<dbReference type="SUPFAM" id="SSF51391">
    <property type="entry name" value="Thiamin phosphate synthase"/>
    <property type="match status" value="1"/>
</dbReference>
<protein>
    <recommendedName>
        <fullName evidence="9">Thiamine-phosphate synthase</fullName>
        <shortName evidence="9">TP synthase</shortName>
        <shortName evidence="9">TPS</shortName>
        <ecNumber evidence="9">2.5.1.3</ecNumber>
    </recommendedName>
    <alternativeName>
        <fullName evidence="9">Thiamine-phosphate pyrophosphorylase</fullName>
        <shortName evidence="9">TMP pyrophosphorylase</shortName>
        <shortName evidence="9">TMP-PPase</shortName>
    </alternativeName>
</protein>
<feature type="binding site" evidence="9">
    <location>
        <position position="94"/>
    </location>
    <ligand>
        <name>Mg(2+)</name>
        <dbReference type="ChEBI" id="CHEBI:18420"/>
    </ligand>
</feature>
<dbReference type="HOGENOM" id="CLU_018272_3_1_5"/>
<name>Q0ALG6_MARMM</name>
<dbReference type="eggNOG" id="COG0352">
    <property type="taxonomic scope" value="Bacteria"/>
</dbReference>
<dbReference type="InterPro" id="IPR022998">
    <property type="entry name" value="ThiamineP_synth_TenI"/>
</dbReference>
<reference evidence="13 14" key="1">
    <citation type="submission" date="2006-08" db="EMBL/GenBank/DDBJ databases">
        <title>Complete sequence of Maricaulis maris MCS10.</title>
        <authorList>
            <consortium name="US DOE Joint Genome Institute"/>
            <person name="Copeland A."/>
            <person name="Lucas S."/>
            <person name="Lapidus A."/>
            <person name="Barry K."/>
            <person name="Detter J.C."/>
            <person name="Glavina del Rio T."/>
            <person name="Hammon N."/>
            <person name="Israni S."/>
            <person name="Dalin E."/>
            <person name="Tice H."/>
            <person name="Pitluck S."/>
            <person name="Saunders E."/>
            <person name="Brettin T."/>
            <person name="Bruce D."/>
            <person name="Han C."/>
            <person name="Tapia R."/>
            <person name="Gilna P."/>
            <person name="Schmutz J."/>
            <person name="Larimer F."/>
            <person name="Land M."/>
            <person name="Hauser L."/>
            <person name="Kyrpides N."/>
            <person name="Mikhailova N."/>
            <person name="Viollier P."/>
            <person name="Stephens C."/>
            <person name="Richardson P."/>
        </authorList>
    </citation>
    <scope>NUCLEOTIDE SEQUENCE [LARGE SCALE GENOMIC DNA]</scope>
    <source>
        <strain evidence="13 14">MCS10</strain>
    </source>
</reference>
<feature type="binding site" evidence="9">
    <location>
        <begin position="140"/>
        <end position="142"/>
    </location>
    <ligand>
        <name>2-[(2R,5Z)-2-carboxy-4-methylthiazol-5(2H)-ylidene]ethyl phosphate</name>
        <dbReference type="ChEBI" id="CHEBI:62899"/>
    </ligand>
</feature>
<comment type="similarity">
    <text evidence="9 10">Belongs to the thiamine-phosphate synthase family.</text>
</comment>
<comment type="cofactor">
    <cofactor evidence="9">
        <name>Mg(2+)</name>
        <dbReference type="ChEBI" id="CHEBI:18420"/>
    </cofactor>
    <text evidence="9">Binds 1 Mg(2+) ion per subunit.</text>
</comment>
<dbReference type="GO" id="GO:0005737">
    <property type="term" value="C:cytoplasm"/>
    <property type="evidence" value="ECO:0007669"/>
    <property type="project" value="TreeGrafter"/>
</dbReference>
<evidence type="ECO:0000256" key="4">
    <source>
        <dbReference type="ARBA" id="ARBA00022842"/>
    </source>
</evidence>
<dbReference type="EC" id="2.5.1.3" evidence="9"/>
<comment type="catalytic activity">
    <reaction evidence="6 9 10">
        <text>4-methyl-5-(2-phosphooxyethyl)-thiazole + 4-amino-2-methyl-5-(diphosphooxymethyl)pyrimidine + H(+) = thiamine phosphate + diphosphate</text>
        <dbReference type="Rhea" id="RHEA:22328"/>
        <dbReference type="ChEBI" id="CHEBI:15378"/>
        <dbReference type="ChEBI" id="CHEBI:33019"/>
        <dbReference type="ChEBI" id="CHEBI:37575"/>
        <dbReference type="ChEBI" id="CHEBI:57841"/>
        <dbReference type="ChEBI" id="CHEBI:58296"/>
        <dbReference type="EC" id="2.5.1.3"/>
    </reaction>
</comment>
<evidence type="ECO:0000256" key="8">
    <source>
        <dbReference type="ARBA" id="ARBA00047883"/>
    </source>
</evidence>
<dbReference type="AlphaFoldDB" id="Q0ALG6"/>
<dbReference type="UniPathway" id="UPA00060">
    <property type="reaction ID" value="UER00141"/>
</dbReference>
<dbReference type="CDD" id="cd00564">
    <property type="entry name" value="TMP_TenI"/>
    <property type="match status" value="1"/>
</dbReference>
<dbReference type="Pfam" id="PF02581">
    <property type="entry name" value="TMP-TENI"/>
    <property type="match status" value="1"/>
</dbReference>
<dbReference type="HAMAP" id="MF_00097">
    <property type="entry name" value="TMP_synthase"/>
    <property type="match status" value="1"/>
</dbReference>
<comment type="catalytic activity">
    <reaction evidence="8 9 10">
        <text>2-[(2R,5Z)-2-carboxy-4-methylthiazol-5(2H)-ylidene]ethyl phosphate + 4-amino-2-methyl-5-(diphosphooxymethyl)pyrimidine + 2 H(+) = thiamine phosphate + CO2 + diphosphate</text>
        <dbReference type="Rhea" id="RHEA:47844"/>
        <dbReference type="ChEBI" id="CHEBI:15378"/>
        <dbReference type="ChEBI" id="CHEBI:16526"/>
        <dbReference type="ChEBI" id="CHEBI:33019"/>
        <dbReference type="ChEBI" id="CHEBI:37575"/>
        <dbReference type="ChEBI" id="CHEBI:57841"/>
        <dbReference type="ChEBI" id="CHEBI:62899"/>
        <dbReference type="EC" id="2.5.1.3"/>
    </reaction>
</comment>
<dbReference type="PANTHER" id="PTHR20857:SF15">
    <property type="entry name" value="THIAMINE-PHOSPHATE SYNTHASE"/>
    <property type="match status" value="1"/>
</dbReference>
<comment type="function">
    <text evidence="9">Condenses 4-methyl-5-(beta-hydroxyethyl)thiazole monophosphate (THZ-P) and 2-methyl-4-amino-5-hydroxymethyl pyrimidine pyrophosphate (HMP-PP) to form thiamine monophosphate (TMP).</text>
</comment>
<evidence type="ECO:0000256" key="1">
    <source>
        <dbReference type="ARBA" id="ARBA00005165"/>
    </source>
</evidence>
<dbReference type="EMBL" id="CP000449">
    <property type="protein sequence ID" value="ABI66877.1"/>
    <property type="molecule type" value="Genomic_DNA"/>
</dbReference>
<dbReference type="Gene3D" id="3.20.20.70">
    <property type="entry name" value="Aldolase class I"/>
    <property type="match status" value="1"/>
</dbReference>
<dbReference type="Proteomes" id="UP000001964">
    <property type="component" value="Chromosome"/>
</dbReference>
<sequence>MASPAKRRRMSQLYLITPPRITADFVTTLESALEAGPVSALQIRLKDHSETELLELAPSLIKVAQSRGVAAILNDSPELADRLGCDGVHIGQSDGRVKDARAIMGKDRTIGVTCHASRHLAMVAGEAGADYVAFGAFYPTQTKPTDHVATTDLLTWWVELFELPCVAIGGITPDNGAPLVEAGADFLAVCGGVWLHADGPAAAVQAFAALTGDA</sequence>
<feature type="binding site" evidence="9">
    <location>
        <position position="170"/>
    </location>
    <ligand>
        <name>2-[(2R,5Z)-2-carboxy-4-methylthiazol-5(2H)-ylidene]ethyl phosphate</name>
        <dbReference type="ChEBI" id="CHEBI:62899"/>
    </ligand>
</feature>
<comment type="pathway">
    <text evidence="1 9 11">Cofactor biosynthesis; thiamine diphosphate biosynthesis; thiamine phosphate from 4-amino-2-methyl-5-diphosphomethylpyrimidine and 4-methyl-5-(2-phosphoethyl)-thiazole: step 1/1.</text>
</comment>
<feature type="binding site" evidence="9">
    <location>
        <begin position="42"/>
        <end position="46"/>
    </location>
    <ligand>
        <name>4-amino-2-methyl-5-(diphosphooxymethyl)pyrimidine</name>
        <dbReference type="ChEBI" id="CHEBI:57841"/>
    </ligand>
</feature>
<evidence type="ECO:0000256" key="3">
    <source>
        <dbReference type="ARBA" id="ARBA00022723"/>
    </source>
</evidence>
<evidence type="ECO:0000256" key="11">
    <source>
        <dbReference type="RuleBase" id="RU004253"/>
    </source>
</evidence>
<feature type="binding site" evidence="9">
    <location>
        <position position="75"/>
    </location>
    <ligand>
        <name>Mg(2+)</name>
        <dbReference type="ChEBI" id="CHEBI:18420"/>
    </ligand>
</feature>
<keyword evidence="4 9" id="KW-0460">Magnesium</keyword>
<organism evidence="13 14">
    <name type="scientific">Maricaulis maris (strain MCS10)</name>
    <name type="common">Caulobacter maris</name>
    <dbReference type="NCBI Taxonomy" id="394221"/>
    <lineage>
        <taxon>Bacteria</taxon>
        <taxon>Pseudomonadati</taxon>
        <taxon>Pseudomonadota</taxon>
        <taxon>Alphaproteobacteria</taxon>
        <taxon>Maricaulales</taxon>
        <taxon>Maricaulaceae</taxon>
        <taxon>Maricaulis</taxon>
    </lineage>
</organism>
<feature type="binding site" evidence="9">
    <location>
        <position position="143"/>
    </location>
    <ligand>
        <name>4-amino-2-methyl-5-(diphosphooxymethyl)pyrimidine</name>
        <dbReference type="ChEBI" id="CHEBI:57841"/>
    </ligand>
</feature>
<keyword evidence="3 9" id="KW-0479">Metal-binding</keyword>
<dbReference type="GO" id="GO:0009228">
    <property type="term" value="P:thiamine biosynthetic process"/>
    <property type="evidence" value="ECO:0007669"/>
    <property type="project" value="UniProtKB-KW"/>
</dbReference>
<dbReference type="KEGG" id="mmr:Mmar10_2591"/>
<dbReference type="InterPro" id="IPR034291">
    <property type="entry name" value="TMP_synthase"/>
</dbReference>
<evidence type="ECO:0000313" key="14">
    <source>
        <dbReference type="Proteomes" id="UP000001964"/>
    </source>
</evidence>
<proteinExistence type="inferred from homology"/>
<keyword evidence="5 9" id="KW-0784">Thiamine biosynthesis</keyword>
<accession>Q0ALG6</accession>
<evidence type="ECO:0000256" key="2">
    <source>
        <dbReference type="ARBA" id="ARBA00022679"/>
    </source>
</evidence>
<evidence type="ECO:0000256" key="5">
    <source>
        <dbReference type="ARBA" id="ARBA00022977"/>
    </source>
</evidence>
<dbReference type="InterPro" id="IPR036206">
    <property type="entry name" value="ThiamineP_synth_sf"/>
</dbReference>
<comment type="caution">
    <text evidence="9">Lacks conserved residue(s) required for the propagation of feature annotation.</text>
</comment>
<evidence type="ECO:0000256" key="9">
    <source>
        <dbReference type="HAMAP-Rule" id="MF_00097"/>
    </source>
</evidence>